<dbReference type="GO" id="GO:0006152">
    <property type="term" value="P:purine nucleoside catabolic process"/>
    <property type="evidence" value="ECO:0007669"/>
    <property type="project" value="TreeGrafter"/>
</dbReference>
<dbReference type="InterPro" id="IPR001910">
    <property type="entry name" value="Inosine/uridine_hydrolase_dom"/>
</dbReference>
<dbReference type="GO" id="GO:0008477">
    <property type="term" value="F:purine nucleosidase activity"/>
    <property type="evidence" value="ECO:0007669"/>
    <property type="project" value="TreeGrafter"/>
</dbReference>
<reference evidence="5" key="1">
    <citation type="submission" date="2020-05" db="EMBL/GenBank/DDBJ databases">
        <authorList>
            <person name="Chiriac C."/>
            <person name="Salcher M."/>
            <person name="Ghai R."/>
            <person name="Kavagutti S V."/>
        </authorList>
    </citation>
    <scope>NUCLEOTIDE SEQUENCE</scope>
</reference>
<evidence type="ECO:0000313" key="4">
    <source>
        <dbReference type="EMBL" id="CAB4363363.1"/>
    </source>
</evidence>
<dbReference type="Gene3D" id="3.90.245.10">
    <property type="entry name" value="Ribonucleoside hydrolase-like"/>
    <property type="match status" value="1"/>
</dbReference>
<keyword evidence="1" id="KW-0378">Hydrolase</keyword>
<dbReference type="EMBL" id="CAFAAV010000346">
    <property type="protein sequence ID" value="CAB4835900.1"/>
    <property type="molecule type" value="Genomic_DNA"/>
</dbReference>
<accession>A0A6J6RIN6</accession>
<dbReference type="EMBL" id="CAFBOL010000003">
    <property type="protein sequence ID" value="CAB4972276.1"/>
    <property type="molecule type" value="Genomic_DNA"/>
</dbReference>
<dbReference type="GO" id="GO:0045437">
    <property type="term" value="F:uridine nucleosidase activity"/>
    <property type="evidence" value="ECO:0007669"/>
    <property type="project" value="UniProtKB-ARBA"/>
</dbReference>
<keyword evidence="2" id="KW-0326">Glycosidase</keyword>
<gene>
    <name evidence="5" type="ORF">UFOPK2656_01522</name>
    <name evidence="6" type="ORF">UFOPK3099_02924</name>
    <name evidence="7" type="ORF">UFOPK3267_01873</name>
    <name evidence="8" type="ORF">UFOPK3651_01156</name>
    <name evidence="9" type="ORF">UFOPK3931_00231</name>
    <name evidence="4" type="ORF">UFOPK4189_01143</name>
</gene>
<dbReference type="PANTHER" id="PTHR12304:SF4">
    <property type="entry name" value="URIDINE NUCLEOSIDASE"/>
    <property type="match status" value="1"/>
</dbReference>
<organism evidence="5">
    <name type="scientific">freshwater metagenome</name>
    <dbReference type="NCBI Taxonomy" id="449393"/>
    <lineage>
        <taxon>unclassified sequences</taxon>
        <taxon>metagenomes</taxon>
        <taxon>ecological metagenomes</taxon>
    </lineage>
</organism>
<dbReference type="InterPro" id="IPR023186">
    <property type="entry name" value="IUNH"/>
</dbReference>
<evidence type="ECO:0000256" key="2">
    <source>
        <dbReference type="ARBA" id="ARBA00023295"/>
    </source>
</evidence>
<dbReference type="InterPro" id="IPR015910">
    <property type="entry name" value="I/U_nuclsd_hydro_CS"/>
</dbReference>
<evidence type="ECO:0000313" key="9">
    <source>
        <dbReference type="EMBL" id="CAB4972276.1"/>
    </source>
</evidence>
<feature type="domain" description="Inosine/uridine-preferring nucleoside hydrolase" evidence="3">
    <location>
        <begin position="17"/>
        <end position="308"/>
    </location>
</feature>
<dbReference type="EMBL" id="CAFBMT010000005">
    <property type="protein sequence ID" value="CAB4925806.1"/>
    <property type="molecule type" value="Genomic_DNA"/>
</dbReference>
<dbReference type="AlphaFoldDB" id="A0A6J6RIN6"/>
<dbReference type="EMBL" id="CAFBIY010000108">
    <property type="protein sequence ID" value="CAB4852070.1"/>
    <property type="molecule type" value="Genomic_DNA"/>
</dbReference>
<evidence type="ECO:0000313" key="8">
    <source>
        <dbReference type="EMBL" id="CAB4925806.1"/>
    </source>
</evidence>
<protein>
    <submittedName>
        <fullName evidence="5">Unannotated protein</fullName>
    </submittedName>
</protein>
<dbReference type="PROSITE" id="PS01247">
    <property type="entry name" value="IUNH"/>
    <property type="match status" value="1"/>
</dbReference>
<sequence>MSPSVSVSATPSRPLPIIIDCDPGHDDAIAIVVAAKHTELVGITTIAGNAPLSATTRNAIIMRDLLELDCPVHSGANRPLVRPARHADYVHGKSGMDGADLPEPSGPPASHDAVGWIIETCRQREGIWLVPTGPLTNIALALRAAPDLANRIAGISLMGGGTFGNRTAAAEFNIWCDPEAADMVFSYGGPLIMAGLDVTHQFQALPHRIEQVRSLPGHLAVVLADLFDFFSGTYRARHRHIEGAAVHDPCAVMALTHPHLFTREFAHVEIETHGTRTAGMTVIDQRDLKEVPDANCDVLTGIDADAGWQVIVDAIAHFSH</sequence>
<dbReference type="PANTHER" id="PTHR12304">
    <property type="entry name" value="INOSINE-URIDINE PREFERRING NUCLEOSIDE HYDROLASE"/>
    <property type="match status" value="1"/>
</dbReference>
<evidence type="ECO:0000313" key="6">
    <source>
        <dbReference type="EMBL" id="CAB4835900.1"/>
    </source>
</evidence>
<proteinExistence type="predicted"/>
<dbReference type="EMBL" id="CAESGF010000005">
    <property type="protein sequence ID" value="CAB4363363.1"/>
    <property type="molecule type" value="Genomic_DNA"/>
</dbReference>
<dbReference type="InterPro" id="IPR036452">
    <property type="entry name" value="Ribo_hydro-like"/>
</dbReference>
<name>A0A6J6RIN6_9ZZZZ</name>
<evidence type="ECO:0000313" key="5">
    <source>
        <dbReference type="EMBL" id="CAB4723122.1"/>
    </source>
</evidence>
<evidence type="ECO:0000256" key="1">
    <source>
        <dbReference type="ARBA" id="ARBA00022801"/>
    </source>
</evidence>
<dbReference type="SUPFAM" id="SSF53590">
    <property type="entry name" value="Nucleoside hydrolase"/>
    <property type="match status" value="1"/>
</dbReference>
<dbReference type="CDD" id="cd02651">
    <property type="entry name" value="nuc_hydro_IU_UC_XIUA"/>
    <property type="match status" value="1"/>
</dbReference>
<dbReference type="EMBL" id="CAEZYF010000008">
    <property type="protein sequence ID" value="CAB4723122.1"/>
    <property type="molecule type" value="Genomic_DNA"/>
</dbReference>
<dbReference type="Pfam" id="PF01156">
    <property type="entry name" value="IU_nuc_hydro"/>
    <property type="match status" value="1"/>
</dbReference>
<dbReference type="GO" id="GO:0005829">
    <property type="term" value="C:cytosol"/>
    <property type="evidence" value="ECO:0007669"/>
    <property type="project" value="TreeGrafter"/>
</dbReference>
<evidence type="ECO:0000313" key="7">
    <source>
        <dbReference type="EMBL" id="CAB4852070.1"/>
    </source>
</evidence>
<evidence type="ECO:0000259" key="3">
    <source>
        <dbReference type="Pfam" id="PF01156"/>
    </source>
</evidence>